<feature type="non-terminal residue" evidence="2">
    <location>
        <position position="166"/>
    </location>
</feature>
<feature type="compositionally biased region" description="Basic residues" evidence="1">
    <location>
        <begin position="1"/>
        <end position="13"/>
    </location>
</feature>
<gene>
    <name evidence="2" type="ORF">AVDCRST_MAG69-1310</name>
</gene>
<feature type="compositionally biased region" description="Basic and acidic residues" evidence="1">
    <location>
        <begin position="140"/>
        <end position="152"/>
    </location>
</feature>
<evidence type="ECO:0000313" key="2">
    <source>
        <dbReference type="EMBL" id="CAA9490427.1"/>
    </source>
</evidence>
<feature type="compositionally biased region" description="Low complexity" evidence="1">
    <location>
        <begin position="31"/>
        <end position="56"/>
    </location>
</feature>
<feature type="compositionally biased region" description="Basic residues" evidence="1">
    <location>
        <begin position="78"/>
        <end position="88"/>
    </location>
</feature>
<dbReference type="AlphaFoldDB" id="A0A6J4SD09"/>
<proteinExistence type="predicted"/>
<accession>A0A6J4SD09</accession>
<feature type="non-terminal residue" evidence="2">
    <location>
        <position position="1"/>
    </location>
</feature>
<reference evidence="2" key="1">
    <citation type="submission" date="2020-02" db="EMBL/GenBank/DDBJ databases">
        <authorList>
            <person name="Meier V. D."/>
        </authorList>
    </citation>
    <scope>NUCLEOTIDE SEQUENCE</scope>
    <source>
        <strain evidence="2">AVDCRST_MAG69</strain>
    </source>
</reference>
<sequence length="166" mass="17563">GRRLDRLRRRRLRGSGSRGRVLAGRRRARARPAAALEPGAARGRPRGPAGRGADAPHLPSRHPARRALARGMADAAGHRPRRRVRARPSRRDAGLAGATADPHAGGGARHPRRADRFGPCHRGGRHDARGSSRRAPSLDGDSRRAGGGDRLPRAGAALPARLAAAL</sequence>
<dbReference type="EMBL" id="CADCVP010000140">
    <property type="protein sequence ID" value="CAA9490427.1"/>
    <property type="molecule type" value="Genomic_DNA"/>
</dbReference>
<feature type="region of interest" description="Disordered" evidence="1">
    <location>
        <begin position="1"/>
        <end position="157"/>
    </location>
</feature>
<name>A0A6J4SD09_9ACTN</name>
<protein>
    <submittedName>
        <fullName evidence="2">Uncharacterized protein</fullName>
    </submittedName>
</protein>
<organism evidence="2">
    <name type="scientific">uncultured Solirubrobacteraceae bacterium</name>
    <dbReference type="NCBI Taxonomy" id="1162706"/>
    <lineage>
        <taxon>Bacteria</taxon>
        <taxon>Bacillati</taxon>
        <taxon>Actinomycetota</taxon>
        <taxon>Thermoleophilia</taxon>
        <taxon>Solirubrobacterales</taxon>
        <taxon>Solirubrobacteraceae</taxon>
        <taxon>environmental samples</taxon>
    </lineage>
</organism>
<evidence type="ECO:0000256" key="1">
    <source>
        <dbReference type="SAM" id="MobiDB-lite"/>
    </source>
</evidence>
<feature type="compositionally biased region" description="Basic residues" evidence="1">
    <location>
        <begin position="59"/>
        <end position="68"/>
    </location>
</feature>